<dbReference type="PANTHER" id="PTHR16950">
    <property type="entry name" value="ZINC TRANSPORTER SLC39A7 HISTIDINE-RICH MEMBRANE PROTEIN KE4"/>
    <property type="match status" value="1"/>
</dbReference>
<name>A0A0E9NRF1_SAICN</name>
<evidence type="ECO:0000313" key="9">
    <source>
        <dbReference type="Proteomes" id="UP000033140"/>
    </source>
</evidence>
<reference evidence="8 9" key="1">
    <citation type="journal article" date="2011" name="J. Gen. Appl. Microbiol.">
        <title>Draft genome sequencing of the enigmatic yeast Saitoella complicata.</title>
        <authorList>
            <person name="Nishida H."/>
            <person name="Hamamoto M."/>
            <person name="Sugiyama J."/>
        </authorList>
    </citation>
    <scope>NUCLEOTIDE SEQUENCE [LARGE SCALE GENOMIC DNA]</scope>
    <source>
        <strain evidence="8 9">NRRL Y-17804</strain>
    </source>
</reference>
<feature type="signal peptide" evidence="7">
    <location>
        <begin position="1"/>
        <end position="23"/>
    </location>
</feature>
<evidence type="ECO:0000256" key="7">
    <source>
        <dbReference type="SAM" id="SignalP"/>
    </source>
</evidence>
<keyword evidence="3 6" id="KW-1133">Transmembrane helix</keyword>
<feature type="compositionally biased region" description="Basic and acidic residues" evidence="5">
    <location>
        <begin position="353"/>
        <end position="370"/>
    </location>
</feature>
<gene>
    <name evidence="8" type="ORF">G7K_6441-t1</name>
</gene>
<comment type="subcellular location">
    <subcellularLocation>
        <location evidence="1">Membrane</location>
        <topology evidence="1">Multi-pass membrane protein</topology>
    </subcellularLocation>
</comment>
<evidence type="ECO:0000256" key="1">
    <source>
        <dbReference type="ARBA" id="ARBA00004141"/>
    </source>
</evidence>
<feature type="transmembrane region" description="Helical" evidence="6">
    <location>
        <begin position="325"/>
        <end position="341"/>
    </location>
</feature>
<dbReference type="GO" id="GO:0005385">
    <property type="term" value="F:zinc ion transmembrane transporter activity"/>
    <property type="evidence" value="ECO:0007669"/>
    <property type="project" value="TreeGrafter"/>
</dbReference>
<protein>
    <recommendedName>
        <fullName evidence="10">Zip-domain-containing protein</fullName>
    </recommendedName>
</protein>
<comment type="caution">
    <text evidence="8">The sequence shown here is derived from an EMBL/GenBank/DDBJ whole genome shotgun (WGS) entry which is preliminary data.</text>
</comment>
<dbReference type="AlphaFoldDB" id="A0A0E9NRF1"/>
<evidence type="ECO:0008006" key="10">
    <source>
        <dbReference type="Google" id="ProtNLM"/>
    </source>
</evidence>
<reference evidence="8 9" key="2">
    <citation type="journal article" date="2014" name="J. Gen. Appl. Microbiol.">
        <title>The early diverging ascomycetous budding yeast Saitoella complicata has three histone deacetylases belonging to the Clr6, Hos2, and Rpd3 lineages.</title>
        <authorList>
            <person name="Nishida H."/>
            <person name="Matsumoto T."/>
            <person name="Kondo S."/>
            <person name="Hamamoto M."/>
            <person name="Yoshikawa H."/>
        </authorList>
    </citation>
    <scope>NUCLEOTIDE SEQUENCE [LARGE SCALE GENOMIC DNA]</scope>
    <source>
        <strain evidence="8 9">NRRL Y-17804</strain>
    </source>
</reference>
<feature type="transmembrane region" description="Helical" evidence="6">
    <location>
        <begin position="251"/>
        <end position="272"/>
    </location>
</feature>
<dbReference type="InterPro" id="IPR003689">
    <property type="entry name" value="ZIP"/>
</dbReference>
<feature type="transmembrane region" description="Helical" evidence="6">
    <location>
        <begin position="552"/>
        <end position="570"/>
    </location>
</feature>
<feature type="transmembrane region" description="Helical" evidence="6">
    <location>
        <begin position="478"/>
        <end position="499"/>
    </location>
</feature>
<evidence type="ECO:0000256" key="6">
    <source>
        <dbReference type="SAM" id="Phobius"/>
    </source>
</evidence>
<keyword evidence="9" id="KW-1185">Reference proteome</keyword>
<dbReference type="GO" id="GO:0016020">
    <property type="term" value="C:membrane"/>
    <property type="evidence" value="ECO:0007669"/>
    <property type="project" value="UniProtKB-SubCell"/>
</dbReference>
<evidence type="ECO:0000256" key="4">
    <source>
        <dbReference type="ARBA" id="ARBA00023136"/>
    </source>
</evidence>
<feature type="transmembrane region" description="Helical" evidence="6">
    <location>
        <begin position="519"/>
        <end position="540"/>
    </location>
</feature>
<feature type="transmembrane region" description="Helical" evidence="6">
    <location>
        <begin position="284"/>
        <end position="305"/>
    </location>
</feature>
<dbReference type="EMBL" id="BACD03000066">
    <property type="protein sequence ID" value="GAO52363.1"/>
    <property type="molecule type" value="Genomic_DNA"/>
</dbReference>
<organism evidence="8 9">
    <name type="scientific">Saitoella complicata (strain BCRC 22490 / CBS 7301 / JCM 7358 / NBRC 10748 / NRRL Y-17804)</name>
    <dbReference type="NCBI Taxonomy" id="698492"/>
    <lineage>
        <taxon>Eukaryota</taxon>
        <taxon>Fungi</taxon>
        <taxon>Dikarya</taxon>
        <taxon>Ascomycota</taxon>
        <taxon>Taphrinomycotina</taxon>
        <taxon>Taphrinomycotina incertae sedis</taxon>
        <taxon>Saitoella</taxon>
    </lineage>
</organism>
<evidence type="ECO:0000313" key="8">
    <source>
        <dbReference type="EMBL" id="GAO52363.1"/>
    </source>
</evidence>
<keyword evidence="4 6" id="KW-0472">Membrane</keyword>
<dbReference type="STRING" id="698492.A0A0E9NRF1"/>
<accession>A0A0E9NRF1</accession>
<reference evidence="8 9" key="3">
    <citation type="journal article" date="2015" name="Genome Announc.">
        <title>Draft Genome Sequence of the Archiascomycetous Yeast Saitoella complicata.</title>
        <authorList>
            <person name="Yamauchi K."/>
            <person name="Kondo S."/>
            <person name="Hamamoto M."/>
            <person name="Takahashi Y."/>
            <person name="Ogura Y."/>
            <person name="Hayashi T."/>
            <person name="Nishida H."/>
        </authorList>
    </citation>
    <scope>NUCLEOTIDE SEQUENCE [LARGE SCALE GENOMIC DNA]</scope>
    <source>
        <strain evidence="8 9">NRRL Y-17804</strain>
    </source>
</reference>
<proteinExistence type="predicted"/>
<evidence type="ECO:0000256" key="2">
    <source>
        <dbReference type="ARBA" id="ARBA00022692"/>
    </source>
</evidence>
<dbReference type="Proteomes" id="UP000033140">
    <property type="component" value="Unassembled WGS sequence"/>
</dbReference>
<evidence type="ECO:0000256" key="3">
    <source>
        <dbReference type="ARBA" id="ARBA00022989"/>
    </source>
</evidence>
<sequence>MRTFSKAFTGLVLLLAFITTVCAYAEYASNPGSKSATAKCPFLHNQPAAQDPVAPCPLKGKCPFYEAVVKKGPDAHASDMQVDWSKASNCPLAKDCPFLRDAAEKGELTHESQIPKDHFLGMLEKCPRLKTSPQARHHVAEILGVEGEVEAHELAHGGELTGCPYLDNVENTGERATWSNFYKAAEKCPWIGEHGYPAAASAMANSPKGYEAAIQKCPIVQELNAKKMSEKKPESGFIKTLFAYLFPSSPAVNALLATAYISGPPNLLLALVPAGIDPASLSTLVAFAVGGLLGDVFLHLLPQTFMGEPSETAVRFVMVDDKKNLVLGVWIFFGFAIFIILDKSLRIMNGGEGHGHSHGHDHAAPVEKSEASTTSSDVTTTRELRNRKVDVKAPATSAVKVEEPKQQIKFSAYLNLIADAAHNFTDGLALASSFYISPTIGATTTAAVFFHEIPHEVGDFAILIQSGFTKSQAMMSQFITAGGAFAGTLTGIAIQQFSSKSALGASEGLWGTSLRAGDLVLPFTAGGFLYIATSVVPELLEVGPNKGLEIRKMMSQMVAMSVGIAFMYFISD</sequence>
<dbReference type="GO" id="GO:0006882">
    <property type="term" value="P:intracellular zinc ion homeostasis"/>
    <property type="evidence" value="ECO:0007669"/>
    <property type="project" value="TreeGrafter"/>
</dbReference>
<feature type="chain" id="PRO_5002430679" description="Zip-domain-containing protein" evidence="7">
    <location>
        <begin position="24"/>
        <end position="572"/>
    </location>
</feature>
<evidence type="ECO:0000256" key="5">
    <source>
        <dbReference type="SAM" id="MobiDB-lite"/>
    </source>
</evidence>
<dbReference type="PANTHER" id="PTHR16950:SF16">
    <property type="entry name" value="ZINC TRANSPORTER ZIP13"/>
    <property type="match status" value="1"/>
</dbReference>
<feature type="region of interest" description="Disordered" evidence="5">
    <location>
        <begin position="352"/>
        <end position="386"/>
    </location>
</feature>
<keyword evidence="7" id="KW-0732">Signal</keyword>
<keyword evidence="2 6" id="KW-0812">Transmembrane</keyword>
<dbReference type="Pfam" id="PF02535">
    <property type="entry name" value="Zip"/>
    <property type="match status" value="1"/>
</dbReference>